<feature type="region of interest" description="Disordered" evidence="1">
    <location>
        <begin position="604"/>
        <end position="626"/>
    </location>
</feature>
<dbReference type="OMA" id="TEQSHEL"/>
<dbReference type="RefSeq" id="XP_001031719.1">
    <property type="nucleotide sequence ID" value="XM_001031719.1"/>
</dbReference>
<feature type="compositionally biased region" description="Low complexity" evidence="1">
    <location>
        <begin position="1183"/>
        <end position="1195"/>
    </location>
</feature>
<feature type="region of interest" description="Disordered" evidence="1">
    <location>
        <begin position="2081"/>
        <end position="2152"/>
    </location>
</feature>
<evidence type="ECO:0000313" key="2">
    <source>
        <dbReference type="EMBL" id="EAR84056.1"/>
    </source>
</evidence>
<feature type="region of interest" description="Disordered" evidence="1">
    <location>
        <begin position="1524"/>
        <end position="1543"/>
    </location>
</feature>
<dbReference type="HOGENOM" id="CLU_230541_0_0_1"/>
<reference evidence="3" key="1">
    <citation type="journal article" date="2006" name="PLoS Biol.">
        <title>Macronuclear genome sequence of the ciliate Tetrahymena thermophila, a model eukaryote.</title>
        <authorList>
            <person name="Eisen J.A."/>
            <person name="Coyne R.S."/>
            <person name="Wu M."/>
            <person name="Wu D."/>
            <person name="Thiagarajan M."/>
            <person name="Wortman J.R."/>
            <person name="Badger J.H."/>
            <person name="Ren Q."/>
            <person name="Amedeo P."/>
            <person name="Jones K.M."/>
            <person name="Tallon L.J."/>
            <person name="Delcher A.L."/>
            <person name="Salzberg S.L."/>
            <person name="Silva J.C."/>
            <person name="Haas B.J."/>
            <person name="Majoros W.H."/>
            <person name="Farzad M."/>
            <person name="Carlton J.M."/>
            <person name="Smith R.K. Jr."/>
            <person name="Garg J."/>
            <person name="Pearlman R.E."/>
            <person name="Karrer K.M."/>
            <person name="Sun L."/>
            <person name="Manning G."/>
            <person name="Elde N.C."/>
            <person name="Turkewitz A.P."/>
            <person name="Asai D.J."/>
            <person name="Wilkes D.E."/>
            <person name="Wang Y."/>
            <person name="Cai H."/>
            <person name="Collins K."/>
            <person name="Stewart B.A."/>
            <person name="Lee S.R."/>
            <person name="Wilamowska K."/>
            <person name="Weinberg Z."/>
            <person name="Ruzzo W.L."/>
            <person name="Wloga D."/>
            <person name="Gaertig J."/>
            <person name="Frankel J."/>
            <person name="Tsao C.-C."/>
            <person name="Gorovsky M.A."/>
            <person name="Keeling P.J."/>
            <person name="Waller R.F."/>
            <person name="Patron N.J."/>
            <person name="Cherry J.M."/>
            <person name="Stover N.A."/>
            <person name="Krieger C.J."/>
            <person name="del Toro C."/>
            <person name="Ryder H.F."/>
            <person name="Williamson S.C."/>
            <person name="Barbeau R.A."/>
            <person name="Hamilton E.P."/>
            <person name="Orias E."/>
        </authorList>
    </citation>
    <scope>NUCLEOTIDE SEQUENCE [LARGE SCALE GENOMIC DNA]</scope>
    <source>
        <strain evidence="3">SB210</strain>
    </source>
</reference>
<feature type="compositionally biased region" description="Polar residues" evidence="1">
    <location>
        <begin position="1592"/>
        <end position="1620"/>
    </location>
</feature>
<feature type="region of interest" description="Disordered" evidence="1">
    <location>
        <begin position="1592"/>
        <end position="1630"/>
    </location>
</feature>
<feature type="compositionally biased region" description="Polar residues" evidence="1">
    <location>
        <begin position="683"/>
        <end position="698"/>
    </location>
</feature>
<sequence>MSQYDHQKDQQQQMNQYPFYKHNAQVSYQNKELNKYQQGYQNQYEIPQREEIDDIDIYDNNLNQDRNAFQIVSNISGQLIDQEFIEDYNEDNYVNILDQCIDNITDKQDYYEIQISENSQENYLNQKNIGHVNQQLKQNMNNEEYQNGLGYQCYLNTEEKAATAQIGGTRAQSQILFLDQENLSQQQHSVNQNNKLPNNITKRPNLNSPPSLTSWCENNVVSNDLNVCSSKNFNLQKSIQNEKVYSSLRQQNGNIQKENQQQLYQQNVKQEDNFLNEQSLKIGGSILPNSNLLSNCKIDSLEIQNGQISNRNAASQDYLEGSSFMPKLNIQIVKQHNIPSNKSQQNQNCQQVHHQNAYSNKFILDDQAQCQICQNSHKIYYTSAQIVSRLYTKYASSQNYYYTRDLNEILNNFRTKAAIQYKDMTMYDEEAEYLKRYYNISEYPKKSKLLTEYYKFHKDIPRLFMLPETYILNNFHDKKRRFDYYRIAQLIEEENKKNPDRPPKGIVGEKPPLRTNESSEDKQEQIQQQQKETEQSHELLLGEISSFINRGSCRDDQIIIEQDLIANSNTEDLELTDRFVQYLNFQRSNCGPINSVSSLNSLKINQGQKNNNNSREEKSQKNLQASQLQNQKGKQIFISQYSQQQPQGSSSQLQQYEISANAFLNYQKKLEQYKNSQKKENEQMNNAKQSIPSQSNTKQQILSSQQQMIQEKSKKKTARTDASLTIHELNQKLEEIVTSHSLISSHIVEDESRQQFDYRELDQFLKFLNQKEKENQFTINPHKIQLNFQSPNQQQNLQTLSSNDFQKQAGTKDIQSLLNSKDINLANKNIQINNKNEKKSNPNIQNMQTQQLLLQQAIQHNKQNIQQNPQILNDTSRNNFNVSNNSNNQQQIIQNQLAQLQQNSTSTQKKMKVKPSKSEIINIEQFKNNNVLSNNEMQILALNEMNLDNYMHQQQQNQQIQCQQVANYLKNNSQINQNQSKKRLTPQLRLDDIEYFNDNKLVVGKSSNQHQHSGSVSVKFSHRDQLNSQQTQNCIRSARDQYPTTTTNKFNLNIKSSCDSKLGGFQIQQSSQTTKSSCQSQFQIPTNSQVHKDSLISSSISKQQQGQYNFNQQTQFQQATNTTKNNFPNSISSISVANKLDTKESQLFTPRQPQIQPSIIATSIQKNLSKGSQTLPNKPPLSPRDSLPSPKNSNQIQNENIINSVNNQNIQSQDILQQNQMNSIFNQVSLDQQNLICKSFSTKNSAAAKKKQQNQQIYQQSIQQQYVHNNSNSNQGNNNSITANNQVSQSLPQGSFLNQQQSVSSSQLMLKKGNMKHLNLKLKLDQLNFSKEKTCHNDNISTNQIIKEPLSQRSCSSKNIDLQTPKYNLYEMFKQQISNQAYASAILKSDPVSQKQQNNKNINSQSSQITNQNQAISQQQKNVAFQSEFQNQNPASKQDTNKNQFSSVHTLSQNEQNKQQKQQIQNYINQNQYQPFLLSPQQQKTTLESFTQQSPTQQSNNIVKVLLNFNNPQINNLVQSQQSGQTVMVQQQNSNNNSSNLNTNVNTINSNSNNQNAGGAARTATNSTNRKSGATFIHINSSGNNIQINSPKQQLEQQKKVISQQTTRSEANTRKNSQVKTAIEKSHHSTATNSNAAIPVTNSMNVNSKHVSRNSSLEINNNPNVLRKKSPQLFKYQQKETKNVYNLVQQLSNNLTQSTPKQTVSARNYQTQRNSINNFDFQKPEITSHGSQNQLSIIQQSTFVQSPSYNNSVNTNINQQLAQGKQQLGQFFDSENASEQLIQLQQNTPANNNFIQNTLKNNNIQGAQITNSNQLQFLTPNASNLSQSVVQQIPQYQNQNQKVLSQNLLQFNTNSVASNVQQPVQQPKMIQSTINSSNLQAQKVSSPQIKKVANMHKHTKSENLMNLIIETNTQSLNQQQSQIPQTPSNQMISPNAQSATQANTIKKGHKNQIQALSLMNNPIIPNSAILAGSQSIQTPSSANYQQQFQNHNQYQQQYQSISSSQLSPRVVLNQNFQPFNEKMQNSQQQQQQQQLTINQQSTNNNKNSNNNQFLNKKQSLASPLSSRSTQMNFQVELFRSTNNSTNNNNSNTNNTNSQHNNYPNSGVNNNSSSMNSQLNNNNNINNNSNNSTTQQVNSSLNANNNYPAGSTCANTNTNTNTFNQLNQVGFSQSNNGGCNPQQLANSILQQNNIQKKGSFVQSQINGFFSMSSNNAKQNPTTSTVTTCNSNTNIISNNLLKTTQDNSLQAANINKKTKKKSMF</sequence>
<accession>I7MCJ4</accession>
<dbReference type="EMBL" id="GG662437">
    <property type="protein sequence ID" value="EAR84056.1"/>
    <property type="molecule type" value="Genomic_DNA"/>
</dbReference>
<feature type="region of interest" description="Disordered" evidence="1">
    <location>
        <begin position="1170"/>
        <end position="1195"/>
    </location>
</feature>
<proteinExistence type="predicted"/>
<evidence type="ECO:0000256" key="1">
    <source>
        <dbReference type="SAM" id="MobiDB-lite"/>
    </source>
</evidence>
<feature type="compositionally biased region" description="Low complexity" evidence="1">
    <location>
        <begin position="2081"/>
        <end position="2141"/>
    </location>
</feature>
<dbReference type="Proteomes" id="UP000009168">
    <property type="component" value="Unassembled WGS sequence"/>
</dbReference>
<gene>
    <name evidence="2" type="ORF">TTHERM_00755900</name>
</gene>
<feature type="compositionally biased region" description="Polar residues" evidence="1">
    <location>
        <begin position="2142"/>
        <end position="2152"/>
    </location>
</feature>
<dbReference type="GeneID" id="7838760"/>
<name>I7MCJ4_TETTS</name>
<keyword evidence="3" id="KW-1185">Reference proteome</keyword>
<feature type="compositionally biased region" description="Polar residues" evidence="1">
    <location>
        <begin position="604"/>
        <end position="613"/>
    </location>
</feature>
<feature type="compositionally biased region" description="Low complexity" evidence="1">
    <location>
        <begin position="1393"/>
        <end position="1422"/>
    </location>
</feature>
<protein>
    <submittedName>
        <fullName evidence="2">Uncharacterized protein</fullName>
    </submittedName>
</protein>
<dbReference type="KEGG" id="tet:TTHERM_00755900"/>
<feature type="region of interest" description="Disordered" evidence="1">
    <location>
        <begin position="495"/>
        <end position="535"/>
    </location>
</feature>
<dbReference type="eggNOG" id="ENOG502SPTI">
    <property type="taxonomic scope" value="Eukaryota"/>
</dbReference>
<feature type="compositionally biased region" description="Low complexity" evidence="1">
    <location>
        <begin position="1453"/>
        <end position="1463"/>
    </location>
</feature>
<dbReference type="InParanoid" id="I7MCJ4"/>
<feature type="region of interest" description="Disordered" evidence="1">
    <location>
        <begin position="1548"/>
        <end position="1570"/>
    </location>
</feature>
<organism evidence="2 3">
    <name type="scientific">Tetrahymena thermophila (strain SB210)</name>
    <dbReference type="NCBI Taxonomy" id="312017"/>
    <lineage>
        <taxon>Eukaryota</taxon>
        <taxon>Sar</taxon>
        <taxon>Alveolata</taxon>
        <taxon>Ciliophora</taxon>
        <taxon>Intramacronucleata</taxon>
        <taxon>Oligohymenophorea</taxon>
        <taxon>Hymenostomatida</taxon>
        <taxon>Tetrahymenina</taxon>
        <taxon>Tetrahymenidae</taxon>
        <taxon>Tetrahymena</taxon>
    </lineage>
</organism>
<feature type="region of interest" description="Disordered" evidence="1">
    <location>
        <begin position="675"/>
        <end position="705"/>
    </location>
</feature>
<feature type="compositionally biased region" description="Polar residues" evidence="1">
    <location>
        <begin position="1423"/>
        <end position="1452"/>
    </location>
</feature>
<evidence type="ECO:0000313" key="3">
    <source>
        <dbReference type="Proteomes" id="UP000009168"/>
    </source>
</evidence>
<feature type="region of interest" description="Disordered" evidence="1">
    <location>
        <begin position="1392"/>
        <end position="1463"/>
    </location>
</feature>